<feature type="chain" id="PRO_5019348594" evidence="1">
    <location>
        <begin position="22"/>
        <end position="127"/>
    </location>
</feature>
<comment type="caution">
    <text evidence="2">The sequence shown here is derived from an EMBL/GenBank/DDBJ whole genome shotgun (WGS) entry which is preliminary data.</text>
</comment>
<accession>A0A409WX62</accession>
<evidence type="ECO:0000256" key="1">
    <source>
        <dbReference type="SAM" id="SignalP"/>
    </source>
</evidence>
<reference evidence="2 3" key="1">
    <citation type="journal article" date="2018" name="Evol. Lett.">
        <title>Horizontal gene cluster transfer increased hallucinogenic mushroom diversity.</title>
        <authorList>
            <person name="Reynolds H.T."/>
            <person name="Vijayakumar V."/>
            <person name="Gluck-Thaler E."/>
            <person name="Korotkin H.B."/>
            <person name="Matheny P.B."/>
            <person name="Slot J.C."/>
        </authorList>
    </citation>
    <scope>NUCLEOTIDE SEQUENCE [LARGE SCALE GENOMIC DNA]</scope>
    <source>
        <strain evidence="2 3">2631</strain>
    </source>
</reference>
<dbReference type="InParanoid" id="A0A409WX62"/>
<keyword evidence="3" id="KW-1185">Reference proteome</keyword>
<dbReference type="Proteomes" id="UP000283269">
    <property type="component" value="Unassembled WGS sequence"/>
</dbReference>
<evidence type="ECO:0000313" key="2">
    <source>
        <dbReference type="EMBL" id="PPQ83069.1"/>
    </source>
</evidence>
<protein>
    <submittedName>
        <fullName evidence="2">Uncharacterized protein</fullName>
    </submittedName>
</protein>
<feature type="signal peptide" evidence="1">
    <location>
        <begin position="1"/>
        <end position="21"/>
    </location>
</feature>
<evidence type="ECO:0000313" key="3">
    <source>
        <dbReference type="Proteomes" id="UP000283269"/>
    </source>
</evidence>
<sequence>MGHRALLLKWLGSIIRHPVSAFDDHDGTELVALLKNFGQGSLAIYCLYNKYQQYPPRTLLNSVVTKAIENRKIALEKYTLDGIDSVAEFSTHPEQVIKGEILKQIPRESILSSIEPLEIRIDHDTTV</sequence>
<name>A0A409WX62_PSICY</name>
<organism evidence="2 3">
    <name type="scientific">Psilocybe cyanescens</name>
    <dbReference type="NCBI Taxonomy" id="93625"/>
    <lineage>
        <taxon>Eukaryota</taxon>
        <taxon>Fungi</taxon>
        <taxon>Dikarya</taxon>
        <taxon>Basidiomycota</taxon>
        <taxon>Agaricomycotina</taxon>
        <taxon>Agaricomycetes</taxon>
        <taxon>Agaricomycetidae</taxon>
        <taxon>Agaricales</taxon>
        <taxon>Agaricineae</taxon>
        <taxon>Strophariaceae</taxon>
        <taxon>Psilocybe</taxon>
    </lineage>
</organism>
<gene>
    <name evidence="2" type="ORF">CVT25_003778</name>
</gene>
<dbReference type="AlphaFoldDB" id="A0A409WX62"/>
<dbReference type="EMBL" id="NHYD01003053">
    <property type="protein sequence ID" value="PPQ83069.1"/>
    <property type="molecule type" value="Genomic_DNA"/>
</dbReference>
<proteinExistence type="predicted"/>
<keyword evidence="1" id="KW-0732">Signal</keyword>